<dbReference type="RefSeq" id="WP_099874211.1">
    <property type="nucleotide sequence ID" value="NZ_CP024608.1"/>
</dbReference>
<protein>
    <recommendedName>
        <fullName evidence="3">ABM domain-containing protein</fullName>
    </recommendedName>
</protein>
<dbReference type="AlphaFoldDB" id="A0A2D2DGX1"/>
<sequence>MFARVTHVQAKPEKLAEIVALYNDSVLPVLQQLQGFKSTFLLTDPASGKGMSITLWETEADRLAGDSDPALRDPIVAVMPLLAAAPVAQGFDAISLT</sequence>
<evidence type="ECO:0000313" key="2">
    <source>
        <dbReference type="Proteomes" id="UP000229897"/>
    </source>
</evidence>
<dbReference type="EMBL" id="CP024608">
    <property type="protein sequence ID" value="ATQ74221.1"/>
    <property type="molecule type" value="Genomic_DNA"/>
</dbReference>
<gene>
    <name evidence="1" type="ORF">CR152_06685</name>
</gene>
<evidence type="ECO:0000313" key="1">
    <source>
        <dbReference type="EMBL" id="ATQ74221.1"/>
    </source>
</evidence>
<accession>A0A2D2DGX1</accession>
<name>A0A2D2DGX1_9BURK</name>
<evidence type="ECO:0008006" key="3">
    <source>
        <dbReference type="Google" id="ProtNLM"/>
    </source>
</evidence>
<reference evidence="1" key="1">
    <citation type="submission" date="2017-10" db="EMBL/GenBank/DDBJ databases">
        <title>Massilia psychrophilum sp. nov., a novel purple-pigmented bacterium isolated from Tianshan glacier, Xinjiang Municipality, China.</title>
        <authorList>
            <person name="Wang H."/>
        </authorList>
    </citation>
    <scope>NUCLEOTIDE SEQUENCE [LARGE SCALE GENOMIC DNA]</scope>
    <source>
        <strain evidence="1">B2</strain>
    </source>
</reference>
<dbReference type="Proteomes" id="UP000229897">
    <property type="component" value="Chromosome"/>
</dbReference>
<dbReference type="SUPFAM" id="SSF54909">
    <property type="entry name" value="Dimeric alpha+beta barrel"/>
    <property type="match status" value="1"/>
</dbReference>
<dbReference type="KEGG" id="mass:CR152_06685"/>
<keyword evidence="2" id="KW-1185">Reference proteome</keyword>
<proteinExistence type="predicted"/>
<dbReference type="OrthoDB" id="7107824at2"/>
<dbReference type="InterPro" id="IPR011008">
    <property type="entry name" value="Dimeric_a/b-barrel"/>
</dbReference>
<organism evidence="1 2">
    <name type="scientific">Massilia violaceinigra</name>
    <dbReference type="NCBI Taxonomy" id="2045208"/>
    <lineage>
        <taxon>Bacteria</taxon>
        <taxon>Pseudomonadati</taxon>
        <taxon>Pseudomonadota</taxon>
        <taxon>Betaproteobacteria</taxon>
        <taxon>Burkholderiales</taxon>
        <taxon>Oxalobacteraceae</taxon>
        <taxon>Telluria group</taxon>
        <taxon>Massilia</taxon>
    </lineage>
</organism>